<dbReference type="GO" id="GO:0000049">
    <property type="term" value="F:tRNA binding"/>
    <property type="evidence" value="ECO:0007669"/>
    <property type="project" value="InterPro"/>
</dbReference>
<evidence type="ECO:0000256" key="2">
    <source>
        <dbReference type="ARBA" id="ARBA00022694"/>
    </source>
</evidence>
<feature type="region of interest" description="Disordered" evidence="4">
    <location>
        <begin position="121"/>
        <end position="145"/>
    </location>
</feature>
<proteinExistence type="inferred from homology"/>
<dbReference type="InterPro" id="IPR019407">
    <property type="entry name" value="CTU2"/>
</dbReference>
<keyword evidence="2 3" id="KW-0819">tRNA processing</keyword>
<feature type="region of interest" description="Disordered" evidence="4">
    <location>
        <begin position="341"/>
        <end position="365"/>
    </location>
</feature>
<gene>
    <name evidence="3" type="primary">NCS2</name>
    <name evidence="3" type="synonym">CTU2</name>
    <name evidence="5" type="ORF">RHOBADRAFT_54980</name>
</gene>
<name>A0A0N8PZT2_RHOGW</name>
<dbReference type="OMA" id="QHPRHER"/>
<keyword evidence="6" id="KW-1185">Reference proteome</keyword>
<comment type="similarity">
    <text evidence="3">Belongs to the CTU2/NCS2 family.</text>
</comment>
<dbReference type="EMBL" id="KQ474083">
    <property type="protein sequence ID" value="KPV73197.1"/>
    <property type="molecule type" value="Genomic_DNA"/>
</dbReference>
<dbReference type="PANTHER" id="PTHR20882">
    <property type="entry name" value="CYTOPLASMIC TRNA 2-THIOLATION PROTEIN 2"/>
    <property type="match status" value="1"/>
</dbReference>
<dbReference type="GO" id="GO:0005829">
    <property type="term" value="C:cytosol"/>
    <property type="evidence" value="ECO:0007669"/>
    <property type="project" value="TreeGrafter"/>
</dbReference>
<feature type="region of interest" description="Disordered" evidence="4">
    <location>
        <begin position="1"/>
        <end position="23"/>
    </location>
</feature>
<comment type="pathway">
    <text evidence="3">tRNA modification; 5-methoxycarbonylmethyl-2-thiouridine-tRNA biosynthesis.</text>
</comment>
<dbReference type="GO" id="GO:0016783">
    <property type="term" value="F:sulfurtransferase activity"/>
    <property type="evidence" value="ECO:0007669"/>
    <property type="project" value="TreeGrafter"/>
</dbReference>
<sequence>MAAASCGQSERDQEDSAALSAPTPVPDQCIRCNAPPTFVQRGTAYCHDCFRQTLSNRFTRALDGAKTVSAAGFDAHASPAPVPRRLDRPPSAKVVVAFSGGASSRAVLELLNVAHFSHLEPAPTDSAPTAGPSPRAATTGKKSKKHGLLKAPAFADCEVVYVDESSVTGDEPDRSASIADIVASSTPFRFTALKIEDVFSTAHSSSSEPLVASTSSAALPVASSSSSPPRLSSKEQLVTLLGALSPTSRDSLLASLRHALLLSHARATGASILLLGSTGTRLAVDMLSGMASGRGWSAGEEIGAEYVARPADGGAEGRVLVVRPLALVSLREARHLCETAGLRHVDPPPSPVGREADEKETSAKGRSVRALVDDFVLSLDASFPSTAQTVLRTAHKLGQRSSSPSLPLCALCGLPAQPAADEWRKAITIADLVGAKAALEDDASRDVQLPEGKGGVRAPYAPSAAHLVVGDAASDPDPVQPSGGLAAAEGEPTLAPHLCYGCLLVLQEPVTAPVAKGRARPEQLVLPPFVRDAVLAKQPQRGPAPQRDASEQHNEVVGERVVHGVEAMRKEVEDFLLEDEA</sequence>
<dbReference type="InterPro" id="IPR014729">
    <property type="entry name" value="Rossmann-like_a/b/a_fold"/>
</dbReference>
<dbReference type="AlphaFoldDB" id="A0A0N8PZT2"/>
<feature type="compositionally biased region" description="Basic and acidic residues" evidence="4">
    <location>
        <begin position="354"/>
        <end position="363"/>
    </location>
</feature>
<dbReference type="GO" id="GO:0016779">
    <property type="term" value="F:nucleotidyltransferase activity"/>
    <property type="evidence" value="ECO:0007669"/>
    <property type="project" value="UniProtKB-UniRule"/>
</dbReference>
<accession>A0A0N8PZT2</accession>
<dbReference type="STRING" id="578459.A0A0N8PZT2"/>
<dbReference type="Gene3D" id="3.40.50.620">
    <property type="entry name" value="HUPs"/>
    <property type="match status" value="1"/>
</dbReference>
<dbReference type="PANTHER" id="PTHR20882:SF14">
    <property type="entry name" value="CYTOPLASMIC TRNA 2-THIOLATION PROTEIN 2"/>
    <property type="match status" value="1"/>
</dbReference>
<dbReference type="GO" id="GO:0002143">
    <property type="term" value="P:tRNA wobble position uridine thiolation"/>
    <property type="evidence" value="ECO:0007669"/>
    <property type="project" value="TreeGrafter"/>
</dbReference>
<dbReference type="GeneID" id="28978044"/>
<reference evidence="5 6" key="1">
    <citation type="journal article" date="2015" name="Front. Microbiol.">
        <title>Genome sequence of the plant growth promoting endophytic yeast Rhodotorula graminis WP1.</title>
        <authorList>
            <person name="Firrincieli A."/>
            <person name="Otillar R."/>
            <person name="Salamov A."/>
            <person name="Schmutz J."/>
            <person name="Khan Z."/>
            <person name="Redman R.S."/>
            <person name="Fleck N.D."/>
            <person name="Lindquist E."/>
            <person name="Grigoriev I.V."/>
            <person name="Doty S.L."/>
        </authorList>
    </citation>
    <scope>NUCLEOTIDE SEQUENCE [LARGE SCALE GENOMIC DNA]</scope>
    <source>
        <strain evidence="5 6">WP1</strain>
    </source>
</reference>
<organism evidence="5 6">
    <name type="scientific">Rhodotorula graminis (strain WP1)</name>
    <dbReference type="NCBI Taxonomy" id="578459"/>
    <lineage>
        <taxon>Eukaryota</taxon>
        <taxon>Fungi</taxon>
        <taxon>Dikarya</taxon>
        <taxon>Basidiomycota</taxon>
        <taxon>Pucciniomycotina</taxon>
        <taxon>Microbotryomycetes</taxon>
        <taxon>Sporidiobolales</taxon>
        <taxon>Sporidiobolaceae</taxon>
        <taxon>Rhodotorula</taxon>
    </lineage>
</organism>
<dbReference type="RefSeq" id="XP_018269246.1">
    <property type="nucleotide sequence ID" value="XM_018417596.1"/>
</dbReference>
<dbReference type="OrthoDB" id="25129at2759"/>
<dbReference type="GO" id="GO:0032447">
    <property type="term" value="P:protein urmylation"/>
    <property type="evidence" value="ECO:0007669"/>
    <property type="project" value="UniProtKB-UniRule"/>
</dbReference>
<dbReference type="Proteomes" id="UP000053890">
    <property type="component" value="Unassembled WGS sequence"/>
</dbReference>
<comment type="subcellular location">
    <subcellularLocation>
        <location evidence="3">Cytoplasm</location>
    </subcellularLocation>
</comment>
<evidence type="ECO:0000313" key="5">
    <source>
        <dbReference type="EMBL" id="KPV73197.1"/>
    </source>
</evidence>
<evidence type="ECO:0000256" key="4">
    <source>
        <dbReference type="SAM" id="MobiDB-lite"/>
    </source>
</evidence>
<evidence type="ECO:0000256" key="3">
    <source>
        <dbReference type="HAMAP-Rule" id="MF_03054"/>
    </source>
</evidence>
<protein>
    <recommendedName>
        <fullName evidence="3">Cytoplasmic tRNA 2-thiolation protein 2</fullName>
    </recommendedName>
</protein>
<comment type="function">
    <text evidence="3">Plays a central role in 2-thiolation of mcm(5)S(2)U at tRNA wobble positions of tRNA(Lys), tRNA(Glu) and tRNA(Gln). May act by forming a heterodimer with NCS6 that ligates sulfur from thiocarboxylated URM1 onto the uridine of tRNAs at wobble position. Prior mcm(5) tRNA modification by the elongator complex is required for 2-thiolation. May also be involved in protein urmylation.</text>
</comment>
<evidence type="ECO:0000256" key="1">
    <source>
        <dbReference type="ARBA" id="ARBA00022490"/>
    </source>
</evidence>
<dbReference type="SUPFAM" id="SSF52402">
    <property type="entry name" value="Adenine nucleotide alpha hydrolases-like"/>
    <property type="match status" value="1"/>
</dbReference>
<dbReference type="Pfam" id="PF10288">
    <property type="entry name" value="CTU2"/>
    <property type="match status" value="1"/>
</dbReference>
<dbReference type="UniPathway" id="UPA00988"/>
<dbReference type="HAMAP" id="MF_03054">
    <property type="entry name" value="CTU2"/>
    <property type="match status" value="1"/>
</dbReference>
<feature type="region of interest" description="Disordered" evidence="4">
    <location>
        <begin position="537"/>
        <end position="556"/>
    </location>
</feature>
<evidence type="ECO:0000313" key="6">
    <source>
        <dbReference type="Proteomes" id="UP000053890"/>
    </source>
</evidence>
<keyword evidence="1 3" id="KW-0963">Cytoplasm</keyword>